<dbReference type="InterPro" id="IPR029044">
    <property type="entry name" value="Nucleotide-diphossugar_trans"/>
</dbReference>
<feature type="transmembrane region" description="Helical" evidence="4">
    <location>
        <begin position="384"/>
        <end position="405"/>
    </location>
</feature>
<name>A0A9D0YVW9_9FIRM</name>
<dbReference type="CDD" id="cd06438">
    <property type="entry name" value="EpsO_like"/>
    <property type="match status" value="1"/>
</dbReference>
<keyword evidence="2" id="KW-0328">Glycosyltransferase</keyword>
<dbReference type="Pfam" id="PF13641">
    <property type="entry name" value="Glyco_tranf_2_3"/>
    <property type="match status" value="1"/>
</dbReference>
<comment type="similarity">
    <text evidence="1">Belongs to the glycosyltransferase 2 family.</text>
</comment>
<dbReference type="EMBL" id="DVFO01000102">
    <property type="protein sequence ID" value="HIQ61783.1"/>
    <property type="molecule type" value="Genomic_DNA"/>
</dbReference>
<sequence>MLMMLQKFCGVLTLILAVLYAYQAFYVVVGLLRRKYPVSGQAKTLHRYAVLISARNEEEVIGELIESLQQQDYPKELLDIYVIADNCTDATAQVARQAGAHVYERFDRVRVGKGYAMDWFFHRLQEEGKGDVYDGYFVFDADNIVDPAFVREMNNVFDSGDYAAITSYRNSKNYASNWISAGYSLWFLREARFLNFSRMQMGTGCAISGTGFLVSAQVVRENGGWPFHLLTEDIQFSIDCAVQGRRIGYCDKAVVYDEQPTTFQQSWTQRMRWSKGFYQVAARYIGGLFRGCFTQKKGRFACYDMMMTVAPGMLLTMGVLGINIFIFLSALTEPRIVATELVQDSLLFVMDNLFNFYLVMLLYGAVTLAVEWKAIHAKPVQKVMYLFTFPLFMLTYVPISLAALVRRVEWKPIRHNSSASLKAKNGSLT</sequence>
<comment type="caution">
    <text evidence="5">The sequence shown here is derived from an EMBL/GenBank/DDBJ whole genome shotgun (WGS) entry which is preliminary data.</text>
</comment>
<evidence type="ECO:0000256" key="4">
    <source>
        <dbReference type="SAM" id="Phobius"/>
    </source>
</evidence>
<evidence type="ECO:0000313" key="6">
    <source>
        <dbReference type="Proteomes" id="UP000886879"/>
    </source>
</evidence>
<evidence type="ECO:0000256" key="3">
    <source>
        <dbReference type="ARBA" id="ARBA00022679"/>
    </source>
</evidence>
<dbReference type="Proteomes" id="UP000886879">
    <property type="component" value="Unassembled WGS sequence"/>
</dbReference>
<feature type="transmembrane region" description="Helical" evidence="4">
    <location>
        <begin position="309"/>
        <end position="332"/>
    </location>
</feature>
<keyword evidence="4" id="KW-1133">Transmembrane helix</keyword>
<keyword evidence="3" id="KW-0808">Transferase</keyword>
<proteinExistence type="inferred from homology"/>
<dbReference type="PANTHER" id="PTHR43630:SF1">
    <property type="entry name" value="POLY-BETA-1,6-N-ACETYL-D-GLUCOSAMINE SYNTHASE"/>
    <property type="match status" value="1"/>
</dbReference>
<protein>
    <submittedName>
        <fullName evidence="5">Glycosyltransferase family 2 protein</fullName>
    </submittedName>
</protein>
<feature type="transmembrane region" description="Helical" evidence="4">
    <location>
        <begin position="353"/>
        <end position="372"/>
    </location>
</feature>
<keyword evidence="4" id="KW-0472">Membrane</keyword>
<evidence type="ECO:0000313" key="5">
    <source>
        <dbReference type="EMBL" id="HIQ61783.1"/>
    </source>
</evidence>
<dbReference type="GO" id="GO:0016757">
    <property type="term" value="F:glycosyltransferase activity"/>
    <property type="evidence" value="ECO:0007669"/>
    <property type="project" value="UniProtKB-KW"/>
</dbReference>
<organism evidence="5 6">
    <name type="scientific">Candidatus Enterenecus faecium</name>
    <dbReference type="NCBI Taxonomy" id="2840780"/>
    <lineage>
        <taxon>Bacteria</taxon>
        <taxon>Bacillati</taxon>
        <taxon>Bacillota</taxon>
        <taxon>Clostridia</taxon>
        <taxon>Eubacteriales</taxon>
        <taxon>Candidatus Enterenecus</taxon>
    </lineage>
</organism>
<dbReference type="PANTHER" id="PTHR43630">
    <property type="entry name" value="POLY-BETA-1,6-N-ACETYL-D-GLUCOSAMINE SYNTHASE"/>
    <property type="match status" value="1"/>
</dbReference>
<evidence type="ECO:0000256" key="2">
    <source>
        <dbReference type="ARBA" id="ARBA00022676"/>
    </source>
</evidence>
<dbReference type="Gene3D" id="3.90.550.10">
    <property type="entry name" value="Spore Coat Polysaccharide Biosynthesis Protein SpsA, Chain A"/>
    <property type="match status" value="1"/>
</dbReference>
<dbReference type="SUPFAM" id="SSF53448">
    <property type="entry name" value="Nucleotide-diphospho-sugar transferases"/>
    <property type="match status" value="1"/>
</dbReference>
<gene>
    <name evidence="5" type="ORF">IAD31_09360</name>
</gene>
<dbReference type="AlphaFoldDB" id="A0A9D0YVW9"/>
<keyword evidence="4" id="KW-0812">Transmembrane</keyword>
<reference evidence="5" key="1">
    <citation type="submission" date="2020-10" db="EMBL/GenBank/DDBJ databases">
        <authorList>
            <person name="Gilroy R."/>
        </authorList>
    </citation>
    <scope>NUCLEOTIDE SEQUENCE</scope>
    <source>
        <strain evidence="5">ChiGjej2B2-12916</strain>
    </source>
</reference>
<accession>A0A9D0YVW9</accession>
<evidence type="ECO:0000256" key="1">
    <source>
        <dbReference type="ARBA" id="ARBA00006739"/>
    </source>
</evidence>
<reference evidence="5" key="2">
    <citation type="journal article" date="2021" name="PeerJ">
        <title>Extensive microbial diversity within the chicken gut microbiome revealed by metagenomics and culture.</title>
        <authorList>
            <person name="Gilroy R."/>
            <person name="Ravi A."/>
            <person name="Getino M."/>
            <person name="Pursley I."/>
            <person name="Horton D.L."/>
            <person name="Alikhan N.F."/>
            <person name="Baker D."/>
            <person name="Gharbi K."/>
            <person name="Hall N."/>
            <person name="Watson M."/>
            <person name="Adriaenssens E.M."/>
            <person name="Foster-Nyarko E."/>
            <person name="Jarju S."/>
            <person name="Secka A."/>
            <person name="Antonio M."/>
            <person name="Oren A."/>
            <person name="Chaudhuri R.R."/>
            <person name="La Ragione R."/>
            <person name="Hildebrand F."/>
            <person name="Pallen M.J."/>
        </authorList>
    </citation>
    <scope>NUCLEOTIDE SEQUENCE</scope>
    <source>
        <strain evidence="5">ChiGjej2B2-12916</strain>
    </source>
</reference>